<dbReference type="EMBL" id="BGPR01000031">
    <property type="protein sequence ID" value="GBL83075.1"/>
    <property type="molecule type" value="Genomic_DNA"/>
</dbReference>
<protein>
    <submittedName>
        <fullName evidence="2">Uncharacterized protein</fullName>
    </submittedName>
</protein>
<organism evidence="2 3">
    <name type="scientific">Araneus ventricosus</name>
    <name type="common">Orbweaver spider</name>
    <name type="synonym">Epeira ventricosa</name>
    <dbReference type="NCBI Taxonomy" id="182803"/>
    <lineage>
        <taxon>Eukaryota</taxon>
        <taxon>Metazoa</taxon>
        <taxon>Ecdysozoa</taxon>
        <taxon>Arthropoda</taxon>
        <taxon>Chelicerata</taxon>
        <taxon>Arachnida</taxon>
        <taxon>Araneae</taxon>
        <taxon>Araneomorphae</taxon>
        <taxon>Entelegynae</taxon>
        <taxon>Araneoidea</taxon>
        <taxon>Araneidae</taxon>
        <taxon>Araneus</taxon>
    </lineage>
</organism>
<evidence type="ECO:0000313" key="2">
    <source>
        <dbReference type="EMBL" id="GBL83075.1"/>
    </source>
</evidence>
<name>A0A4Y2AV65_ARAVE</name>
<evidence type="ECO:0000256" key="1">
    <source>
        <dbReference type="SAM" id="MobiDB-lite"/>
    </source>
</evidence>
<keyword evidence="3" id="KW-1185">Reference proteome</keyword>
<accession>A0A4Y2AV65</accession>
<proteinExistence type="predicted"/>
<feature type="region of interest" description="Disordered" evidence="1">
    <location>
        <begin position="1"/>
        <end position="22"/>
    </location>
</feature>
<comment type="caution">
    <text evidence="2">The sequence shown here is derived from an EMBL/GenBank/DDBJ whole genome shotgun (WGS) entry which is preliminary data.</text>
</comment>
<evidence type="ECO:0000313" key="3">
    <source>
        <dbReference type="Proteomes" id="UP000499080"/>
    </source>
</evidence>
<gene>
    <name evidence="2" type="ORF">AVEN_165302_1</name>
</gene>
<feature type="region of interest" description="Disordered" evidence="1">
    <location>
        <begin position="63"/>
        <end position="86"/>
    </location>
</feature>
<sequence length="86" mass="9418">MIPSGPFSSRGPRRALGDKQREGKLLKTAADLHSVERFDENGLLTRCAEKICQVTRRGVASGPIQTNRKSLTKRVARGLSDRGSEP</sequence>
<dbReference type="AlphaFoldDB" id="A0A4Y2AV65"/>
<dbReference type="Proteomes" id="UP000499080">
    <property type="component" value="Unassembled WGS sequence"/>
</dbReference>
<reference evidence="2 3" key="1">
    <citation type="journal article" date="2019" name="Sci. Rep.">
        <title>Orb-weaving spider Araneus ventricosus genome elucidates the spidroin gene catalogue.</title>
        <authorList>
            <person name="Kono N."/>
            <person name="Nakamura H."/>
            <person name="Ohtoshi R."/>
            <person name="Moran D.A.P."/>
            <person name="Shinohara A."/>
            <person name="Yoshida Y."/>
            <person name="Fujiwara M."/>
            <person name="Mori M."/>
            <person name="Tomita M."/>
            <person name="Arakawa K."/>
        </authorList>
    </citation>
    <scope>NUCLEOTIDE SEQUENCE [LARGE SCALE GENOMIC DNA]</scope>
</reference>